<dbReference type="Proteomes" id="UP000652761">
    <property type="component" value="Unassembled WGS sequence"/>
</dbReference>
<reference evidence="5" key="1">
    <citation type="submission" date="2017-07" db="EMBL/GenBank/DDBJ databases">
        <title>Taro Niue Genome Assembly and Annotation.</title>
        <authorList>
            <person name="Atibalentja N."/>
            <person name="Keating K."/>
            <person name="Fields C.J."/>
        </authorList>
    </citation>
    <scope>NUCLEOTIDE SEQUENCE</scope>
    <source>
        <strain evidence="5">Niue_2</strain>
        <tissue evidence="5">Leaf</tissue>
    </source>
</reference>
<dbReference type="PROSITE" id="PS51767">
    <property type="entry name" value="PEPTIDASE_A1"/>
    <property type="match status" value="1"/>
</dbReference>
<proteinExistence type="inferred from homology"/>
<evidence type="ECO:0000256" key="2">
    <source>
        <dbReference type="ARBA" id="ARBA00022729"/>
    </source>
</evidence>
<dbReference type="InterPro" id="IPR033121">
    <property type="entry name" value="PEPTIDASE_A1"/>
</dbReference>
<gene>
    <name evidence="5" type="ORF">Taro_023789</name>
</gene>
<accession>A0A843V5L5</accession>
<protein>
    <recommendedName>
        <fullName evidence="4">Peptidase A1 domain-containing protein</fullName>
    </recommendedName>
</protein>
<keyword evidence="2 3" id="KW-0732">Signal</keyword>
<organism evidence="5 6">
    <name type="scientific">Colocasia esculenta</name>
    <name type="common">Wild taro</name>
    <name type="synonym">Arum esculentum</name>
    <dbReference type="NCBI Taxonomy" id="4460"/>
    <lineage>
        <taxon>Eukaryota</taxon>
        <taxon>Viridiplantae</taxon>
        <taxon>Streptophyta</taxon>
        <taxon>Embryophyta</taxon>
        <taxon>Tracheophyta</taxon>
        <taxon>Spermatophyta</taxon>
        <taxon>Magnoliopsida</taxon>
        <taxon>Liliopsida</taxon>
        <taxon>Araceae</taxon>
        <taxon>Aroideae</taxon>
        <taxon>Colocasieae</taxon>
        <taxon>Colocasia</taxon>
    </lineage>
</organism>
<dbReference type="CDD" id="cd05489">
    <property type="entry name" value="xylanase_inhibitor_I_like"/>
    <property type="match status" value="1"/>
</dbReference>
<dbReference type="PANTHER" id="PTHR47965:SF63">
    <property type="entry name" value="OS01G0937200 PROTEIN"/>
    <property type="match status" value="1"/>
</dbReference>
<evidence type="ECO:0000256" key="3">
    <source>
        <dbReference type="SAM" id="SignalP"/>
    </source>
</evidence>
<dbReference type="AlphaFoldDB" id="A0A843V5L5"/>
<dbReference type="InterPro" id="IPR032799">
    <property type="entry name" value="TAXi_C"/>
</dbReference>
<dbReference type="Pfam" id="PF14541">
    <property type="entry name" value="TAXi_C"/>
    <property type="match status" value="1"/>
</dbReference>
<dbReference type="InterPro" id="IPR001461">
    <property type="entry name" value="Aspartic_peptidase_A1"/>
</dbReference>
<evidence type="ECO:0000313" key="5">
    <source>
        <dbReference type="EMBL" id="MQL91175.1"/>
    </source>
</evidence>
<dbReference type="GO" id="GO:0004190">
    <property type="term" value="F:aspartic-type endopeptidase activity"/>
    <property type="evidence" value="ECO:0007669"/>
    <property type="project" value="InterPro"/>
</dbReference>
<dbReference type="OrthoDB" id="1258937at2759"/>
<evidence type="ECO:0000256" key="1">
    <source>
        <dbReference type="ARBA" id="ARBA00007447"/>
    </source>
</evidence>
<dbReference type="Pfam" id="PF14543">
    <property type="entry name" value="TAXi_N"/>
    <property type="match status" value="1"/>
</dbReference>
<comment type="similarity">
    <text evidence="1">Belongs to the peptidase A1 family.</text>
</comment>
<dbReference type="InterPro" id="IPR033868">
    <property type="entry name" value="Xylanase_inhibitor_I-like"/>
</dbReference>
<feature type="domain" description="Peptidase A1" evidence="4">
    <location>
        <begin position="51"/>
        <end position="407"/>
    </location>
</feature>
<dbReference type="Gene3D" id="2.40.70.10">
    <property type="entry name" value="Acid Proteases"/>
    <property type="match status" value="2"/>
</dbReference>
<dbReference type="SUPFAM" id="SSF50630">
    <property type="entry name" value="Acid proteases"/>
    <property type="match status" value="1"/>
</dbReference>
<dbReference type="GO" id="GO:0006508">
    <property type="term" value="P:proteolysis"/>
    <property type="evidence" value="ECO:0007669"/>
    <property type="project" value="InterPro"/>
</dbReference>
<sequence>MASIPVLLLFSSVLLFSLSTFPPLCSCSASVLSTPSTGHHALVVPIRKDPLANVYSIPLKQGRASFLLDIGGPLLWSACSAFHPTFPCNSKICMVARTFHNPICPLAKILPGPSCTCYATPVNPLTNKCIFADLTSTDVIISTTDGHNPTGSVTISGVTSSCASRAVLKSLPRGIAGVAGLARSGLALPAQFASKFSFKRQFAICLPSTSDATGVAFFGNPPFFFLAVPEFEATARLTYTKLKRNKMSPGYFLSLAGIAVGGQTVEFLQRVLDFDSLGHGGVKLSTVTPYTVLHRHIYLPFLKAYARATSGIPRAPKVAPFDLCLKSSALGSTRMGYGVPQIDLMLVEGRNWTMFGANILKQVDAGTACLAFVDGGPKAERAVVVGAFQMEDNFLLVDVARSRLGFTSSLLGVRTTCANFNFTTAAN</sequence>
<dbReference type="InterPro" id="IPR021109">
    <property type="entry name" value="Peptidase_aspartic_dom_sf"/>
</dbReference>
<dbReference type="PANTHER" id="PTHR47965">
    <property type="entry name" value="ASPARTYL PROTEASE-RELATED"/>
    <property type="match status" value="1"/>
</dbReference>
<dbReference type="EMBL" id="NMUH01001312">
    <property type="protein sequence ID" value="MQL91175.1"/>
    <property type="molecule type" value="Genomic_DNA"/>
</dbReference>
<keyword evidence="6" id="KW-1185">Reference proteome</keyword>
<comment type="caution">
    <text evidence="5">The sequence shown here is derived from an EMBL/GenBank/DDBJ whole genome shotgun (WGS) entry which is preliminary data.</text>
</comment>
<feature type="chain" id="PRO_5032352956" description="Peptidase A1 domain-containing protein" evidence="3">
    <location>
        <begin position="20"/>
        <end position="427"/>
    </location>
</feature>
<dbReference type="InterPro" id="IPR032861">
    <property type="entry name" value="TAXi_N"/>
</dbReference>
<evidence type="ECO:0000313" key="6">
    <source>
        <dbReference type="Proteomes" id="UP000652761"/>
    </source>
</evidence>
<feature type="signal peptide" evidence="3">
    <location>
        <begin position="1"/>
        <end position="19"/>
    </location>
</feature>
<name>A0A843V5L5_COLES</name>
<evidence type="ECO:0000259" key="4">
    <source>
        <dbReference type="PROSITE" id="PS51767"/>
    </source>
</evidence>